<reference evidence="4 5" key="1">
    <citation type="submission" date="2016-02" db="EMBL/GenBank/DDBJ databases">
        <authorList>
            <consortium name="Pathogen Informatics"/>
        </authorList>
    </citation>
    <scope>NUCLEOTIDE SEQUENCE [LARGE SCALE GENOMIC DNA]</scope>
    <source>
        <strain evidence="4 5">RC20</strain>
    </source>
</reference>
<sequence length="213" mass="24847">MTLSVFDLDKTLILKDSYDLWHEYLLEEGILSEDFIAKNNEMIELYDLGKLNMDEYIKFSVQSLSRLNLDEISALMPKFLANKISHIIHDDAKKWIKNADHKLIISATPEYVVKPIANLLKVDECIGVRLKVRDNYYIGEYHKPLSFQEGKVEALKIWLMDKSLKPDKIIFYTDSINDLAMCEFADETYCVNPDPKLRQIAKERGWSILEPRI</sequence>
<keyword evidence="2" id="KW-0378">Hydrolase</keyword>
<evidence type="ECO:0000256" key="3">
    <source>
        <dbReference type="ARBA" id="ARBA00022842"/>
    </source>
</evidence>
<dbReference type="InterPro" id="IPR023214">
    <property type="entry name" value="HAD_sf"/>
</dbReference>
<dbReference type="Gene3D" id="3.40.50.1000">
    <property type="entry name" value="HAD superfamily/HAD-like"/>
    <property type="match status" value="1"/>
</dbReference>
<organism evidence="4 5">
    <name type="scientific">Campylobacter geochelonis</name>
    <dbReference type="NCBI Taxonomy" id="1780362"/>
    <lineage>
        <taxon>Bacteria</taxon>
        <taxon>Pseudomonadati</taxon>
        <taxon>Campylobacterota</taxon>
        <taxon>Epsilonproteobacteria</taxon>
        <taxon>Campylobacterales</taxon>
        <taxon>Campylobacteraceae</taxon>
        <taxon>Campylobacter</taxon>
    </lineage>
</organism>
<protein>
    <submittedName>
        <fullName evidence="4">Putative phosphoserine phosphatase</fullName>
    </submittedName>
</protein>
<keyword evidence="1" id="KW-0479">Metal-binding</keyword>
<evidence type="ECO:0000313" key="4">
    <source>
        <dbReference type="EMBL" id="CZE48638.1"/>
    </source>
</evidence>
<dbReference type="GO" id="GO:0016787">
    <property type="term" value="F:hydrolase activity"/>
    <property type="evidence" value="ECO:0007669"/>
    <property type="project" value="UniProtKB-KW"/>
</dbReference>
<evidence type="ECO:0000256" key="2">
    <source>
        <dbReference type="ARBA" id="ARBA00022801"/>
    </source>
</evidence>
<keyword evidence="3" id="KW-0460">Magnesium</keyword>
<dbReference type="Gene3D" id="1.20.1440.100">
    <property type="entry name" value="SG protein - dephosphorylation function"/>
    <property type="match status" value="1"/>
</dbReference>
<evidence type="ECO:0000256" key="1">
    <source>
        <dbReference type="ARBA" id="ARBA00022723"/>
    </source>
</evidence>
<name>A0A128EJW7_9BACT</name>
<dbReference type="OrthoDB" id="9784466at2"/>
<dbReference type="Proteomes" id="UP000069632">
    <property type="component" value="Unassembled WGS sequence"/>
</dbReference>
<gene>
    <name evidence="4" type="ORF">ERS672216_01519</name>
</gene>
<dbReference type="GO" id="GO:0046872">
    <property type="term" value="F:metal ion binding"/>
    <property type="evidence" value="ECO:0007669"/>
    <property type="project" value="UniProtKB-KW"/>
</dbReference>
<accession>A0A128EJW7</accession>
<proteinExistence type="predicted"/>
<dbReference type="InterPro" id="IPR050582">
    <property type="entry name" value="HAD-like_SerB"/>
</dbReference>
<evidence type="ECO:0000313" key="5">
    <source>
        <dbReference type="Proteomes" id="UP000069632"/>
    </source>
</evidence>
<dbReference type="AlphaFoldDB" id="A0A128EJW7"/>
<dbReference type="SUPFAM" id="SSF56784">
    <property type="entry name" value="HAD-like"/>
    <property type="match status" value="1"/>
</dbReference>
<dbReference type="NCBIfam" id="TIGR01488">
    <property type="entry name" value="HAD-SF-IB"/>
    <property type="match status" value="1"/>
</dbReference>
<keyword evidence="5" id="KW-1185">Reference proteome</keyword>
<dbReference type="PANTHER" id="PTHR43344">
    <property type="entry name" value="PHOSPHOSERINE PHOSPHATASE"/>
    <property type="match status" value="1"/>
</dbReference>
<dbReference type="NCBIfam" id="TIGR01490">
    <property type="entry name" value="HAD-SF-IB-hyp1"/>
    <property type="match status" value="1"/>
</dbReference>
<dbReference type="Pfam" id="PF12710">
    <property type="entry name" value="HAD"/>
    <property type="match status" value="1"/>
</dbReference>
<dbReference type="InterPro" id="IPR036412">
    <property type="entry name" value="HAD-like_sf"/>
</dbReference>
<dbReference type="PANTHER" id="PTHR43344:SF13">
    <property type="entry name" value="PHOSPHATASE RV3661-RELATED"/>
    <property type="match status" value="1"/>
</dbReference>
<dbReference type="RefSeq" id="WP_075540417.1">
    <property type="nucleotide sequence ID" value="NZ_CP053844.1"/>
</dbReference>
<dbReference type="EMBL" id="FIZP01000009">
    <property type="protein sequence ID" value="CZE48638.1"/>
    <property type="molecule type" value="Genomic_DNA"/>
</dbReference>
<dbReference type="InterPro" id="IPR006385">
    <property type="entry name" value="HAD_hydro_SerB1"/>
</dbReference>